<dbReference type="EMBL" id="ML121547">
    <property type="protein sequence ID" value="RPB23226.1"/>
    <property type="molecule type" value="Genomic_DNA"/>
</dbReference>
<dbReference type="PROSITE" id="PS50157">
    <property type="entry name" value="ZINC_FINGER_C2H2_2"/>
    <property type="match status" value="1"/>
</dbReference>
<feature type="region of interest" description="Disordered" evidence="2">
    <location>
        <begin position="555"/>
        <end position="608"/>
    </location>
</feature>
<accession>A0A3N4LKD7</accession>
<keyword evidence="5" id="KW-1185">Reference proteome</keyword>
<feature type="compositionally biased region" description="Polar residues" evidence="2">
    <location>
        <begin position="555"/>
        <end position="592"/>
    </location>
</feature>
<dbReference type="AlphaFoldDB" id="A0A3N4LKD7"/>
<protein>
    <recommendedName>
        <fullName evidence="3">C2H2-type domain-containing protein</fullName>
    </recommendedName>
</protein>
<evidence type="ECO:0000313" key="5">
    <source>
        <dbReference type="Proteomes" id="UP000267821"/>
    </source>
</evidence>
<dbReference type="Proteomes" id="UP000267821">
    <property type="component" value="Unassembled WGS sequence"/>
</dbReference>
<dbReference type="InterPro" id="IPR013087">
    <property type="entry name" value="Znf_C2H2_type"/>
</dbReference>
<evidence type="ECO:0000313" key="4">
    <source>
        <dbReference type="EMBL" id="RPB23226.1"/>
    </source>
</evidence>
<dbReference type="SMART" id="SM00355">
    <property type="entry name" value="ZnF_C2H2"/>
    <property type="match status" value="3"/>
</dbReference>
<evidence type="ECO:0000256" key="1">
    <source>
        <dbReference type="PROSITE-ProRule" id="PRU00042"/>
    </source>
</evidence>
<evidence type="ECO:0000259" key="3">
    <source>
        <dbReference type="PROSITE" id="PS50157"/>
    </source>
</evidence>
<dbReference type="STRING" id="1051890.A0A3N4LKD7"/>
<dbReference type="OrthoDB" id="654211at2759"/>
<evidence type="ECO:0000256" key="2">
    <source>
        <dbReference type="SAM" id="MobiDB-lite"/>
    </source>
</evidence>
<dbReference type="InParanoid" id="A0A3N4LKD7"/>
<keyword evidence="1" id="KW-0863">Zinc-finger</keyword>
<gene>
    <name evidence="4" type="ORF">L211DRAFT_849860</name>
</gene>
<keyword evidence="1" id="KW-0862">Zinc</keyword>
<feature type="domain" description="C2H2-type" evidence="3">
    <location>
        <begin position="637"/>
        <end position="670"/>
    </location>
</feature>
<reference evidence="4 5" key="1">
    <citation type="journal article" date="2018" name="Nat. Ecol. Evol.">
        <title>Pezizomycetes genomes reveal the molecular basis of ectomycorrhizal truffle lifestyle.</title>
        <authorList>
            <person name="Murat C."/>
            <person name="Payen T."/>
            <person name="Noel B."/>
            <person name="Kuo A."/>
            <person name="Morin E."/>
            <person name="Chen J."/>
            <person name="Kohler A."/>
            <person name="Krizsan K."/>
            <person name="Balestrini R."/>
            <person name="Da Silva C."/>
            <person name="Montanini B."/>
            <person name="Hainaut M."/>
            <person name="Levati E."/>
            <person name="Barry K.W."/>
            <person name="Belfiori B."/>
            <person name="Cichocki N."/>
            <person name="Clum A."/>
            <person name="Dockter R.B."/>
            <person name="Fauchery L."/>
            <person name="Guy J."/>
            <person name="Iotti M."/>
            <person name="Le Tacon F."/>
            <person name="Lindquist E.A."/>
            <person name="Lipzen A."/>
            <person name="Malagnac F."/>
            <person name="Mello A."/>
            <person name="Molinier V."/>
            <person name="Miyauchi S."/>
            <person name="Poulain J."/>
            <person name="Riccioni C."/>
            <person name="Rubini A."/>
            <person name="Sitrit Y."/>
            <person name="Splivallo R."/>
            <person name="Traeger S."/>
            <person name="Wang M."/>
            <person name="Zifcakova L."/>
            <person name="Wipf D."/>
            <person name="Zambonelli A."/>
            <person name="Paolocci F."/>
            <person name="Nowrousian M."/>
            <person name="Ottonello S."/>
            <person name="Baldrian P."/>
            <person name="Spatafora J.W."/>
            <person name="Henrissat B."/>
            <person name="Nagy L.G."/>
            <person name="Aury J.M."/>
            <person name="Wincker P."/>
            <person name="Grigoriev I.V."/>
            <person name="Bonfante P."/>
            <person name="Martin F.M."/>
        </authorList>
    </citation>
    <scope>NUCLEOTIDE SEQUENCE [LARGE SCALE GENOMIC DNA]</scope>
    <source>
        <strain evidence="4 5">ATCC MYA-4762</strain>
    </source>
</reference>
<keyword evidence="1" id="KW-0479">Metal-binding</keyword>
<feature type="compositionally biased region" description="Low complexity" evidence="2">
    <location>
        <begin position="593"/>
        <end position="605"/>
    </location>
</feature>
<proteinExistence type="predicted"/>
<name>A0A3N4LKD7_9PEZI</name>
<organism evidence="4 5">
    <name type="scientific">Terfezia boudieri ATCC MYA-4762</name>
    <dbReference type="NCBI Taxonomy" id="1051890"/>
    <lineage>
        <taxon>Eukaryota</taxon>
        <taxon>Fungi</taxon>
        <taxon>Dikarya</taxon>
        <taxon>Ascomycota</taxon>
        <taxon>Pezizomycotina</taxon>
        <taxon>Pezizomycetes</taxon>
        <taxon>Pezizales</taxon>
        <taxon>Pezizaceae</taxon>
        <taxon>Terfezia</taxon>
    </lineage>
</organism>
<dbReference type="Gene3D" id="3.30.160.60">
    <property type="entry name" value="Classic Zinc Finger"/>
    <property type="match status" value="2"/>
</dbReference>
<sequence length="705" mass="79584">MATSPGPTRVIDTCDDPPGSGDTFYRELPPPHSPVALGNYHWDEDFWGLFSQSWMDYAYAERKSRFQWDWFRIDGMEKGLPEEEDKVYDQEKGRQHSLKDHTTARPIYSRSTVMDRFRQSVSSLAAGFLGRAPQNTQDWPLASHHSSTRDYDCNSVNYSLEGNREIDEKDGTNMSEILLAPLEDSSEMGSVLELTNQRYAEVIVSPSRWPAFARNMLSEVLSNDTSDGFPSSASIALLLEKAILNWNAAPRYVGLYPHSADPPIQITEIVAEYPPSTKHNSKSRALSFALPHSRSYHHHRHHHRGFRGAHTTPKPAESLLTSVLKAIKALGPIILTAILRVPLIGRIYKKVASPRNLNKDLKKHLKKKDLRAPAVKIMESKQPPAVECNAHTFDAIFRDWLNEEIIDHSSYNFDEGISSSTASTTSAEEPQPVPSFLSDSMSSSFEFANTTDLTPYYPDLMDDIDPADITDFSNSEPHFNQYPAAVGNHHSQFETPFTSAEDFSYIPLPHTPFAAYDTTLERHLLSPAYGTALEGNWQTYFTPSSSIYTDFDNMETSYPNTNPGLSSPTSQNVTPQTEGLETPTFTPSCSRASSVTSPPQQSPPTRRYACKQESCGHKEFDRPCDLNKHLKTHNKHLECDFETNGGCQMRFSTEKDRKRHRETVHEKKRPFICHLCVKEGAVGKEGRFSRKDNLRIHRKKVHGVD</sequence>
<dbReference type="GO" id="GO:0008270">
    <property type="term" value="F:zinc ion binding"/>
    <property type="evidence" value="ECO:0007669"/>
    <property type="project" value="UniProtKB-KW"/>
</dbReference>